<accession>A0A3M7QHK1</accession>
<evidence type="ECO:0000313" key="2">
    <source>
        <dbReference type="EMBL" id="RNA10418.1"/>
    </source>
</evidence>
<dbReference type="Proteomes" id="UP000276133">
    <property type="component" value="Unassembled WGS sequence"/>
</dbReference>
<name>A0A3M7QHK1_BRAPC</name>
<gene>
    <name evidence="2" type="ORF">BpHYR1_041541</name>
</gene>
<proteinExistence type="predicted"/>
<organism evidence="2 3">
    <name type="scientific">Brachionus plicatilis</name>
    <name type="common">Marine rotifer</name>
    <name type="synonym">Brachionus muelleri</name>
    <dbReference type="NCBI Taxonomy" id="10195"/>
    <lineage>
        <taxon>Eukaryota</taxon>
        <taxon>Metazoa</taxon>
        <taxon>Spiralia</taxon>
        <taxon>Gnathifera</taxon>
        <taxon>Rotifera</taxon>
        <taxon>Eurotatoria</taxon>
        <taxon>Monogononta</taxon>
        <taxon>Pseudotrocha</taxon>
        <taxon>Ploima</taxon>
        <taxon>Brachionidae</taxon>
        <taxon>Brachionus</taxon>
    </lineage>
</organism>
<keyword evidence="1" id="KW-0472">Membrane</keyword>
<evidence type="ECO:0000256" key="1">
    <source>
        <dbReference type="SAM" id="Phobius"/>
    </source>
</evidence>
<feature type="transmembrane region" description="Helical" evidence="1">
    <location>
        <begin position="167"/>
        <end position="188"/>
    </location>
</feature>
<keyword evidence="1" id="KW-1133">Transmembrane helix</keyword>
<protein>
    <recommendedName>
        <fullName evidence="4">MARVEL domain-containing protein</fullName>
    </recommendedName>
</protein>
<reference evidence="2 3" key="1">
    <citation type="journal article" date="2018" name="Sci. Rep.">
        <title>Genomic signatures of local adaptation to the degree of environmental predictability in rotifers.</title>
        <authorList>
            <person name="Franch-Gras L."/>
            <person name="Hahn C."/>
            <person name="Garcia-Roger E.M."/>
            <person name="Carmona M.J."/>
            <person name="Serra M."/>
            <person name="Gomez A."/>
        </authorList>
    </citation>
    <scope>NUCLEOTIDE SEQUENCE [LARGE SCALE GENOMIC DNA]</scope>
    <source>
        <strain evidence="2">HYR1</strain>
    </source>
</reference>
<evidence type="ECO:0000313" key="3">
    <source>
        <dbReference type="Proteomes" id="UP000276133"/>
    </source>
</evidence>
<keyword evidence="1" id="KW-0812">Transmembrane</keyword>
<feature type="transmembrane region" description="Helical" evidence="1">
    <location>
        <begin position="90"/>
        <end position="113"/>
    </location>
</feature>
<dbReference type="AlphaFoldDB" id="A0A3M7QHK1"/>
<feature type="transmembrane region" description="Helical" evidence="1">
    <location>
        <begin position="42"/>
        <end position="70"/>
    </location>
</feature>
<dbReference type="EMBL" id="REGN01006211">
    <property type="protein sequence ID" value="RNA10418.1"/>
    <property type="molecule type" value="Genomic_DNA"/>
</dbReference>
<comment type="caution">
    <text evidence="2">The sequence shown here is derived from an EMBL/GenBank/DDBJ whole genome shotgun (WGS) entry which is preliminary data.</text>
</comment>
<evidence type="ECO:0008006" key="4">
    <source>
        <dbReference type="Google" id="ProtNLM"/>
    </source>
</evidence>
<dbReference type="OrthoDB" id="10413878at2759"/>
<feature type="transmembrane region" description="Helical" evidence="1">
    <location>
        <begin position="125"/>
        <end position="147"/>
    </location>
</feature>
<keyword evidence="3" id="KW-1185">Reference proteome</keyword>
<sequence length="233" mass="26441">MISVYNQTSSVPLPNQLSEPPVNSKLELPVPAFPLRGRCNPYFLYLLPLLFLRFLIFLSLLGALICVVIIPKYHVNFENEVPEEFKSTRIAAIVIYAVGIAVTLLTFMVELLNGCNIADSRYTPIFISFSDLFFALLFIGISIPMMIREFQIENDPTLFINAVDRNTFLAAGIFGMSAVFFYLLHLFLSRFYQFCIGNYKNFKREFLYGTMPFGNPSATQQTSLSSMSRVGML</sequence>